<dbReference type="InterPro" id="IPR016195">
    <property type="entry name" value="Pol/histidinol_Pase-like"/>
</dbReference>
<dbReference type="Pfam" id="PF17657">
    <property type="entry name" value="DNA_pol3_finger"/>
    <property type="match status" value="1"/>
</dbReference>
<dbReference type="PANTHER" id="PTHR32294:SF0">
    <property type="entry name" value="DNA POLYMERASE III SUBUNIT ALPHA"/>
    <property type="match status" value="1"/>
</dbReference>
<evidence type="ECO:0000313" key="9">
    <source>
        <dbReference type="Proteomes" id="UP000295626"/>
    </source>
</evidence>
<dbReference type="InterPro" id="IPR029460">
    <property type="entry name" value="DNAPol_HHH"/>
</dbReference>
<evidence type="ECO:0000256" key="2">
    <source>
        <dbReference type="ARBA" id="ARBA00022679"/>
    </source>
</evidence>
<dbReference type="Gene3D" id="3.20.20.140">
    <property type="entry name" value="Metal-dependent hydrolases"/>
    <property type="match status" value="1"/>
</dbReference>
<dbReference type="Pfam" id="PF14579">
    <property type="entry name" value="HHH_6"/>
    <property type="match status" value="1"/>
</dbReference>
<dbReference type="InterPro" id="IPR030934">
    <property type="entry name" value="Intein_C"/>
</dbReference>
<keyword evidence="3 8" id="KW-0548">Nucleotidyltransferase</keyword>
<keyword evidence="5" id="KW-0239">DNA-directed DNA polymerase</keyword>
<evidence type="ECO:0000256" key="4">
    <source>
        <dbReference type="ARBA" id="ARBA00022705"/>
    </source>
</evidence>
<dbReference type="InterPro" id="IPR011708">
    <property type="entry name" value="DNA_pol3_alpha_NTPase_dom"/>
</dbReference>
<dbReference type="InterPro" id="IPR006141">
    <property type="entry name" value="Intein_N"/>
</dbReference>
<dbReference type="Proteomes" id="UP000295626">
    <property type="component" value="Unassembled WGS sequence"/>
</dbReference>
<dbReference type="CDD" id="cd04485">
    <property type="entry name" value="DnaE_OBF"/>
    <property type="match status" value="1"/>
</dbReference>
<dbReference type="Pfam" id="PF02811">
    <property type="entry name" value="PHP"/>
    <property type="match status" value="1"/>
</dbReference>
<reference evidence="8 9" key="1">
    <citation type="submission" date="2019-02" db="EMBL/GenBank/DDBJ databases">
        <title>Draft genome sequences of novel Actinobacteria.</title>
        <authorList>
            <person name="Sahin N."/>
            <person name="Ay H."/>
            <person name="Saygin H."/>
        </authorList>
    </citation>
    <scope>NUCLEOTIDE SEQUENCE [LARGE SCALE GENOMIC DNA]</scope>
    <source>
        <strain evidence="8 9">JCM 30529</strain>
    </source>
</reference>
<dbReference type="SMART" id="SM00507">
    <property type="entry name" value="HNHc"/>
    <property type="match status" value="1"/>
</dbReference>
<dbReference type="InterPro" id="IPR003615">
    <property type="entry name" value="HNH_nuc"/>
</dbReference>
<dbReference type="GO" id="GO:0003887">
    <property type="term" value="F:DNA-directed DNA polymerase activity"/>
    <property type="evidence" value="ECO:0007669"/>
    <property type="project" value="UniProtKB-EC"/>
</dbReference>
<dbReference type="Gene3D" id="2.170.16.10">
    <property type="entry name" value="Hedgehog/Intein (Hint) domain"/>
    <property type="match status" value="1"/>
</dbReference>
<dbReference type="Gene3D" id="1.10.10.1600">
    <property type="entry name" value="Bacterial DNA polymerase III alpha subunit, thumb domain"/>
    <property type="match status" value="1"/>
</dbReference>
<dbReference type="InterPro" id="IPR041931">
    <property type="entry name" value="DNA_pol3_alpha_thumb_dom"/>
</dbReference>
<evidence type="ECO:0000259" key="7">
    <source>
        <dbReference type="SMART" id="SM00507"/>
    </source>
</evidence>
<evidence type="ECO:0000256" key="1">
    <source>
        <dbReference type="ARBA" id="ARBA00012417"/>
    </source>
</evidence>
<dbReference type="Pfam" id="PF07733">
    <property type="entry name" value="DNA_pol3_alpha"/>
    <property type="match status" value="1"/>
</dbReference>
<evidence type="ECO:0000256" key="3">
    <source>
        <dbReference type="ARBA" id="ARBA00022695"/>
    </source>
</evidence>
<dbReference type="SUPFAM" id="SSF51294">
    <property type="entry name" value="Hedgehog/intein (Hint) domain"/>
    <property type="match status" value="1"/>
</dbReference>
<comment type="catalytic activity">
    <reaction evidence="6">
        <text>DNA(n) + a 2'-deoxyribonucleoside 5'-triphosphate = DNA(n+1) + diphosphate</text>
        <dbReference type="Rhea" id="RHEA:22508"/>
        <dbReference type="Rhea" id="RHEA-COMP:17339"/>
        <dbReference type="Rhea" id="RHEA-COMP:17340"/>
        <dbReference type="ChEBI" id="CHEBI:33019"/>
        <dbReference type="ChEBI" id="CHEBI:61560"/>
        <dbReference type="ChEBI" id="CHEBI:173112"/>
        <dbReference type="EC" id="2.7.7.7"/>
    </reaction>
</comment>
<dbReference type="PANTHER" id="PTHR32294">
    <property type="entry name" value="DNA POLYMERASE III SUBUNIT ALPHA"/>
    <property type="match status" value="1"/>
</dbReference>
<protein>
    <recommendedName>
        <fullName evidence="1">DNA-directed DNA polymerase</fullName>
        <ecNumber evidence="1">2.7.7.7</ecNumber>
    </recommendedName>
</protein>
<feature type="domain" description="HNH nuclease" evidence="7">
    <location>
        <begin position="872"/>
        <end position="918"/>
    </location>
</feature>
<keyword evidence="4" id="KW-0235">DNA replication</keyword>
<evidence type="ECO:0000313" key="8">
    <source>
        <dbReference type="EMBL" id="TDB95748.1"/>
    </source>
</evidence>
<dbReference type="Gene3D" id="1.10.150.870">
    <property type="match status" value="1"/>
</dbReference>
<dbReference type="InterPro" id="IPR036844">
    <property type="entry name" value="Hint_dom_sf"/>
</dbReference>
<evidence type="ECO:0000256" key="5">
    <source>
        <dbReference type="ARBA" id="ARBA00022932"/>
    </source>
</evidence>
<dbReference type="PROSITE" id="PS50818">
    <property type="entry name" value="INTEIN_C_TER"/>
    <property type="match status" value="1"/>
</dbReference>
<feature type="non-terminal residue" evidence="8">
    <location>
        <position position="1"/>
    </location>
</feature>
<evidence type="ECO:0000256" key="6">
    <source>
        <dbReference type="ARBA" id="ARBA00049244"/>
    </source>
</evidence>
<dbReference type="NCBIfam" id="TIGR01443">
    <property type="entry name" value="intein_Cterm"/>
    <property type="match status" value="1"/>
</dbReference>
<sequence length="1403" mass="152228">GAYTHMTILAESAEGLRNLMRMSTRASLEGQITAGFGRTAARVDDELLAEYAPGLIVTTGCMGGEVQTWLAIGDYAKARAAAGTLVEIFGRDRVFLEVMDHGIDEERGLRADLLRIGREVGIAPLATNDSHYVTADQAGMHEAFLCVQSGSTMQDPRRFQFQGSGYHIKSPAEMRAYWDTEVPGACDNTLLVAERVGSYDEVFAPRQLMPPFPVPEGHTQESWFRAVVEEGLRRRMGGDVPAGHRERADYEVGVIVQMGFPSYFLVVADFIAWAKEQGIAVGPGRGSAAGSLVAYAMGITDLDPIPHGLLFERFLNPERVSMPDVDIDFDPARRGEVIAYVTRRYGQEFVARIVTFGRIQAKAAIKDSARVLGLPIGLGDRMTALLPKAIAGRQASLSCVDDETDARYADAGELRGLVDGDPQAREVFTLARTIEGYMRQTGVHAAGVAMSPVPLVDVLPLHLRERDGAVITQWDMGTCEDLGILKMDFLGLRNLRVVQDAVRNIELNRGVKVALSADDLDDRATYELLARAETLGVFQLDGAQMRSLLKSLRPTAFGDISAVVALYRPGPMGANAHLAYADRKNGRAPVEPIHPELAEALGPILAETYGVIVYQEQVIRIVQAVAGYTPGQADLLRRAMGKKKREILDKEFVRFAAGMKDQGYSPEATTTLWEILVPFSDYAFNKCVAGDTVIARLGRGGHEWSSTVRAVANRVHGRDDYDGTGCRYCYSDGPVSPRAGECRPCRSWRAKWRMNGGMNAAGRVGDRVLPVKIVDVFRQGVKPVWRVTLDDGKSITSTANHRHLTTRGWRQTGELTVGDSVCVMGDLEPGRLTRRSVAAGSSNWVREHGYYVAERAHGKAGPFLHGQHALLRANTALLERRCAHCGIDQGRLERAHLDGDPLNQELDNLAYLCGSCHKKHDYANGGRVKMWRKGRAIEARRVVGIEYVGEEMTYDVTVDSEDHSWVAGDGIITHNSHSAAYGVVSYWTAYLKANYPAEYMAALLTSVGDNQDRMPLYLAECRRMGIRVLTPDVNTSQGPFTAVGSDIRFGLEAIKGVGAGVASALLRARAERGEASSFADWLAKTDAAACKAAPVAAMIDAGAFDSLGHPRRGLWSIHADALAGVGRSKKVEATGQAGLFDIVATSPGGAGAVDVTVPASEWSPTERLDRERKVLRLCVSGHPLDGQEALLARHAQHAIAEIVAVKADKVDADNEDGEPVEALLEPDHAFEEGQWVQVAGLVSAFERKVSKRGKSYLQMTVEDRDSAALTVMVFERTLAAMGDRVHQVRQDAVVAVKGRLKGVNDGDPKIFANDIVVLGATDAQPSARVVTLSVPAATMTSELAREIKGLTDLYPGREPLMVRLVNPTAASETTVLIPARVHGSNLAFVRDACALFGPNCLAA</sequence>
<proteinExistence type="predicted"/>
<dbReference type="NCBIfam" id="TIGR00594">
    <property type="entry name" value="polc"/>
    <property type="match status" value="1"/>
</dbReference>
<dbReference type="InterPro" id="IPR004013">
    <property type="entry name" value="PHP_dom"/>
</dbReference>
<dbReference type="CDD" id="cd00085">
    <property type="entry name" value="HNHc"/>
    <property type="match status" value="1"/>
</dbReference>
<feature type="non-terminal residue" evidence="8">
    <location>
        <position position="1403"/>
    </location>
</feature>
<name>A0ABY2DGY8_9ACTN</name>
<organism evidence="8 9">
    <name type="scientific">Micromonospora fluostatini</name>
    <dbReference type="NCBI Taxonomy" id="1629071"/>
    <lineage>
        <taxon>Bacteria</taxon>
        <taxon>Bacillati</taxon>
        <taxon>Actinomycetota</taxon>
        <taxon>Actinomycetes</taxon>
        <taxon>Micromonosporales</taxon>
        <taxon>Micromonosporaceae</taxon>
        <taxon>Micromonospora</taxon>
    </lineage>
</organism>
<gene>
    <name evidence="8" type="primary">dnaE</name>
    <name evidence="8" type="ORF">E1091_09955</name>
</gene>
<dbReference type="SUPFAM" id="SSF89550">
    <property type="entry name" value="PHP domain-like"/>
    <property type="match status" value="1"/>
</dbReference>
<keyword evidence="2 8" id="KW-0808">Transferase</keyword>
<keyword evidence="9" id="KW-1185">Reference proteome</keyword>
<accession>A0ABY2DGY8</accession>
<dbReference type="InterPro" id="IPR040982">
    <property type="entry name" value="DNA_pol3_finger"/>
</dbReference>
<comment type="caution">
    <text evidence="8">The sequence shown here is derived from an EMBL/GenBank/DDBJ whole genome shotgun (WGS) entry which is preliminary data.</text>
</comment>
<dbReference type="PROSITE" id="PS50817">
    <property type="entry name" value="INTEIN_N_TER"/>
    <property type="match status" value="1"/>
</dbReference>
<dbReference type="InterPro" id="IPR004805">
    <property type="entry name" value="DnaE2/DnaE/PolC"/>
</dbReference>
<dbReference type="EC" id="2.7.7.7" evidence="1"/>
<dbReference type="EMBL" id="SMKE01000301">
    <property type="protein sequence ID" value="TDB95748.1"/>
    <property type="molecule type" value="Genomic_DNA"/>
</dbReference>